<feature type="non-terminal residue" evidence="2">
    <location>
        <position position="1"/>
    </location>
</feature>
<proteinExistence type="predicted"/>
<evidence type="ECO:0000313" key="3">
    <source>
        <dbReference type="Proteomes" id="UP000243006"/>
    </source>
</evidence>
<protein>
    <submittedName>
        <fullName evidence="2">Uncharacterized protein</fullName>
    </submittedName>
</protein>
<dbReference type="AlphaFoldDB" id="A0A1Y3EML9"/>
<feature type="region of interest" description="Disordered" evidence="1">
    <location>
        <begin position="259"/>
        <end position="355"/>
    </location>
</feature>
<reference evidence="2 3" key="1">
    <citation type="submission" date="2015-04" db="EMBL/GenBank/DDBJ databases">
        <title>Draft genome of the roundworm Trichinella nativa.</title>
        <authorList>
            <person name="Mitreva M."/>
        </authorList>
    </citation>
    <scope>NUCLEOTIDE SEQUENCE [LARGE SCALE GENOMIC DNA]</scope>
    <source>
        <strain evidence="2 3">ISS45</strain>
    </source>
</reference>
<accession>A0A1Y3EML9</accession>
<dbReference type="EMBL" id="LVZM01006918">
    <property type="protein sequence ID" value="OUC46391.1"/>
    <property type="molecule type" value="Genomic_DNA"/>
</dbReference>
<feature type="compositionally biased region" description="Basic residues" evidence="1">
    <location>
        <begin position="465"/>
        <end position="498"/>
    </location>
</feature>
<feature type="compositionally biased region" description="Acidic residues" evidence="1">
    <location>
        <begin position="93"/>
        <end position="107"/>
    </location>
</feature>
<feature type="region of interest" description="Disordered" evidence="1">
    <location>
        <begin position="401"/>
        <end position="428"/>
    </location>
</feature>
<evidence type="ECO:0000313" key="2">
    <source>
        <dbReference type="EMBL" id="OUC46391.1"/>
    </source>
</evidence>
<evidence type="ECO:0000256" key="1">
    <source>
        <dbReference type="SAM" id="MobiDB-lite"/>
    </source>
</evidence>
<name>A0A1Y3EML9_9BILA</name>
<feature type="compositionally biased region" description="Basic and acidic residues" evidence="1">
    <location>
        <begin position="259"/>
        <end position="281"/>
    </location>
</feature>
<dbReference type="Proteomes" id="UP000243006">
    <property type="component" value="Unassembled WGS sequence"/>
</dbReference>
<feature type="compositionally biased region" description="Basic and acidic residues" evidence="1">
    <location>
        <begin position="108"/>
        <end position="120"/>
    </location>
</feature>
<comment type="caution">
    <text evidence="2">The sequence shown here is derived from an EMBL/GenBank/DDBJ whole genome shotgun (WGS) entry which is preliminary data.</text>
</comment>
<feature type="non-terminal residue" evidence="2">
    <location>
        <position position="498"/>
    </location>
</feature>
<feature type="compositionally biased region" description="Basic residues" evidence="1">
    <location>
        <begin position="404"/>
        <end position="417"/>
    </location>
</feature>
<feature type="compositionally biased region" description="Basic and acidic residues" evidence="1">
    <location>
        <begin position="305"/>
        <end position="324"/>
    </location>
</feature>
<feature type="compositionally biased region" description="Basic residues" evidence="1">
    <location>
        <begin position="325"/>
        <end position="336"/>
    </location>
</feature>
<gene>
    <name evidence="2" type="ORF">D917_07747</name>
</gene>
<feature type="compositionally biased region" description="Basic and acidic residues" evidence="1">
    <location>
        <begin position="138"/>
        <end position="190"/>
    </location>
</feature>
<organism evidence="2 3">
    <name type="scientific">Trichinella nativa</name>
    <dbReference type="NCBI Taxonomy" id="6335"/>
    <lineage>
        <taxon>Eukaryota</taxon>
        <taxon>Metazoa</taxon>
        <taxon>Ecdysozoa</taxon>
        <taxon>Nematoda</taxon>
        <taxon>Enoplea</taxon>
        <taxon>Dorylaimia</taxon>
        <taxon>Trichinellida</taxon>
        <taxon>Trichinellidae</taxon>
        <taxon>Trichinella</taxon>
    </lineage>
</organism>
<feature type="compositionally biased region" description="Basic and acidic residues" evidence="1">
    <location>
        <begin position="337"/>
        <end position="355"/>
    </location>
</feature>
<sequence>DEIDEQPEVKELKAVIFKGRVEAAAFTAIPYEKVVDRAAEEISTKDSKKAMEKEDSSPLKAEIKAELEIKKLKNDGMDKEMETEEIKLVVEEKIDEEDGKDEGDAEINDEKKKNSKENAKSKKSKNKSKKTDFIPLKVEVKSEPEMKEIMHNNKNEGMETKEEAPEAQEKVTEEVNKAAEEVEIKDEKKKNNSNKKSNSKNGEKKEIAVTPQIRKIPSKDIAEMQPVKNEVNADIVKRGIESAKCAAILAEKSFEKVGNKKVRAKEDSSPLKAKMNLEPEIKVLNPETMDKAKEPEELTPEVDENLTKDVIKSAKKYEIEDEKKKEKRSKKKSKSKKREEKSAKKKRGPLEKDVKAEIEIKELKEDIIKTAKDAKELTPVADDKMGDKVVKPKKVFEIEVDKKKKEKSKKYSKSKKSEKKEAEATPKKHKIPILVKEEVLPDVEELNLNDMETAKELSPAVEKNVHKKAAKVGKAKAKIKHHKEKKKQSKKSKNSKKG</sequence>
<feature type="region of interest" description="Disordered" evidence="1">
    <location>
        <begin position="88"/>
        <end position="212"/>
    </location>
</feature>
<feature type="region of interest" description="Disordered" evidence="1">
    <location>
        <begin position="457"/>
        <end position="498"/>
    </location>
</feature>